<reference evidence="3 4" key="1">
    <citation type="submission" date="2020-08" db="EMBL/GenBank/DDBJ databases">
        <title>Sequencing the genomes of 1000 actinobacteria strains.</title>
        <authorList>
            <person name="Klenk H.-P."/>
        </authorList>
    </citation>
    <scope>NUCLEOTIDE SEQUENCE [LARGE SCALE GENOMIC DNA]</scope>
    <source>
        <strain evidence="3 4">DSM 46659</strain>
    </source>
</reference>
<name>A0A7W9YK10_9ACTN</name>
<proteinExistence type="predicted"/>
<keyword evidence="4" id="KW-1185">Reference proteome</keyword>
<gene>
    <name evidence="3" type="ORF">HNR23_003527</name>
</gene>
<dbReference type="Proteomes" id="UP000546642">
    <property type="component" value="Unassembled WGS sequence"/>
</dbReference>
<feature type="signal peptide" evidence="2">
    <location>
        <begin position="1"/>
        <end position="24"/>
    </location>
</feature>
<feature type="compositionally biased region" description="Basic and acidic residues" evidence="1">
    <location>
        <begin position="68"/>
        <end position="84"/>
    </location>
</feature>
<evidence type="ECO:0000256" key="1">
    <source>
        <dbReference type="SAM" id="MobiDB-lite"/>
    </source>
</evidence>
<feature type="region of interest" description="Disordered" evidence="1">
    <location>
        <begin position="68"/>
        <end position="105"/>
    </location>
</feature>
<feature type="compositionally biased region" description="Acidic residues" evidence="1">
    <location>
        <begin position="476"/>
        <end position="491"/>
    </location>
</feature>
<protein>
    <recommendedName>
        <fullName evidence="5">SH3 domain-containing protein</fullName>
    </recommendedName>
</protein>
<feature type="region of interest" description="Disordered" evidence="1">
    <location>
        <begin position="469"/>
        <end position="509"/>
    </location>
</feature>
<dbReference type="AlphaFoldDB" id="A0A7W9YK10"/>
<feature type="chain" id="PRO_5038371685" description="SH3 domain-containing protein" evidence="2">
    <location>
        <begin position="25"/>
        <end position="509"/>
    </location>
</feature>
<comment type="caution">
    <text evidence="3">The sequence shown here is derived from an EMBL/GenBank/DDBJ whole genome shotgun (WGS) entry which is preliminary data.</text>
</comment>
<evidence type="ECO:0000256" key="2">
    <source>
        <dbReference type="SAM" id="SignalP"/>
    </source>
</evidence>
<organism evidence="3 4">
    <name type="scientific">Nocardiopsis mwathae</name>
    <dbReference type="NCBI Taxonomy" id="1472723"/>
    <lineage>
        <taxon>Bacteria</taxon>
        <taxon>Bacillati</taxon>
        <taxon>Actinomycetota</taxon>
        <taxon>Actinomycetes</taxon>
        <taxon>Streptosporangiales</taxon>
        <taxon>Nocardiopsidaceae</taxon>
        <taxon>Nocardiopsis</taxon>
    </lineage>
</organism>
<evidence type="ECO:0000313" key="3">
    <source>
        <dbReference type="EMBL" id="MBB6173467.1"/>
    </source>
</evidence>
<evidence type="ECO:0008006" key="5">
    <source>
        <dbReference type="Google" id="ProtNLM"/>
    </source>
</evidence>
<sequence length="509" mass="53484">MSHAWLLRAVAVAAIGALTLASLPAGEREAAAVARTQPYGAGGEWIEEDLTAADRVGAVLDGDRIRVRRDGRDGRGRGSGRDGDMPLVASLRESGTGRPADRLAPDTRTALPRTLEREVGAATATFPVHDLDDPVSSVEVAVDAAGDPAGFRIEVRGLRPDGIWTEWREARGPGTVARRTGPTATTSRVNGRWVALAAPAEGVQVRVGITEGADADAALHGVRIRPGPAHAPADDSEAEDAGEPFSARVFATRIGLVGGTTANGHRVRVHDHFVALPSRRGLAARGGGEYTVRVCTTGGNRRCAYMPVWDVGPWNIRDDYWNDGREMWNDLPRGTPQAQAAHRDGHNGGADGFGRKVRNPAGIDLADGAFREALGLRDNAWVDVDYLWTATYAHRAEIGTASETDPVIVRPGPGAAFPASGLAAHKANVDVICQVSGDRATGPQGESDVWYRIGEGDYVPAAFVRGGHTAPACEGPEAEEDGGAEAAEEPAEDHSPAPSAPDGAEDTEN</sequence>
<keyword evidence="2" id="KW-0732">Signal</keyword>
<dbReference type="RefSeq" id="WP_184076877.1">
    <property type="nucleotide sequence ID" value="NZ_JACHDS010000001.1"/>
</dbReference>
<accession>A0A7W9YK10</accession>
<dbReference type="EMBL" id="JACHDS010000001">
    <property type="protein sequence ID" value="MBB6173467.1"/>
    <property type="molecule type" value="Genomic_DNA"/>
</dbReference>
<evidence type="ECO:0000313" key="4">
    <source>
        <dbReference type="Proteomes" id="UP000546642"/>
    </source>
</evidence>